<organism evidence="7 8">
    <name type="scientific">Bradyrhizobium iriomotense</name>
    <dbReference type="NCBI Taxonomy" id="441950"/>
    <lineage>
        <taxon>Bacteria</taxon>
        <taxon>Pseudomonadati</taxon>
        <taxon>Pseudomonadota</taxon>
        <taxon>Alphaproteobacteria</taxon>
        <taxon>Hyphomicrobiales</taxon>
        <taxon>Nitrobacteraceae</taxon>
        <taxon>Bradyrhizobium</taxon>
    </lineage>
</organism>
<feature type="transmembrane region" description="Helical" evidence="6">
    <location>
        <begin position="234"/>
        <end position="251"/>
    </location>
</feature>
<feature type="transmembrane region" description="Helical" evidence="6">
    <location>
        <begin position="58"/>
        <end position="74"/>
    </location>
</feature>
<protein>
    <submittedName>
        <fullName evidence="7">Branched-chain amino acid ABC transporter permease</fullName>
    </submittedName>
</protein>
<reference evidence="8" key="1">
    <citation type="journal article" date="2019" name="Int. J. Syst. Evol. Microbiol.">
        <title>The Global Catalogue of Microorganisms (GCM) 10K type strain sequencing project: providing services to taxonomists for standard genome sequencing and annotation.</title>
        <authorList>
            <consortium name="The Broad Institute Genomics Platform"/>
            <consortium name="The Broad Institute Genome Sequencing Center for Infectious Disease"/>
            <person name="Wu L."/>
            <person name="Ma J."/>
        </authorList>
    </citation>
    <scope>NUCLEOTIDE SEQUENCE [LARGE SCALE GENOMIC DNA]</scope>
    <source>
        <strain evidence="8">NBRC 102520</strain>
    </source>
</reference>
<comment type="caution">
    <text evidence="7">The sequence shown here is derived from an EMBL/GenBank/DDBJ whole genome shotgun (WGS) entry which is preliminary data.</text>
</comment>
<evidence type="ECO:0000313" key="8">
    <source>
        <dbReference type="Proteomes" id="UP001156905"/>
    </source>
</evidence>
<keyword evidence="2" id="KW-1003">Cell membrane</keyword>
<sequence length="423" mass="44653">MAPGFPKRSVWLIAYTLAVTLLCVFVFTGNGLIDTAAFLALLVPLFIASDFDKCDPRVGMPVFAFVLLCALPIIGMRNTFYLDVAIQVGIFAVLALGLNIVVGFAGLLDLGFIAFFAVGAYLWAIVSSPHGAALLGVGFPLQGDAFFVVAVAAVFVAAGTGALLGLPVLRLKGDYLAIVTLGFGEVIRVLANNLDKPVNITNGPQGIAAIAQPLTEVAGALATTTAPAFKWQALIYYAVVLTLVLVAVLANRRLDSSSIGRSWLAIREDEIAAQAMGIPLVRTKLIAFATGAAFAGTMGVLFAAKQTFVSPESFDFNQSIGVLAMIVLGGLGSIRGVMMGAGLVTILNLQVLKSLSAGLNHLRATGFEIFGWSFANLPTQFEPSKYERLIFGLILIAMMLYRPRGLVPAQRRPISAKNAGRVS</sequence>
<dbReference type="InterPro" id="IPR001851">
    <property type="entry name" value="ABC_transp_permease"/>
</dbReference>
<proteinExistence type="predicted"/>
<feature type="transmembrane region" description="Helical" evidence="6">
    <location>
        <begin position="146"/>
        <end position="166"/>
    </location>
</feature>
<name>A0ABQ6B1G0_9BRAD</name>
<evidence type="ECO:0000256" key="1">
    <source>
        <dbReference type="ARBA" id="ARBA00004651"/>
    </source>
</evidence>
<evidence type="ECO:0000256" key="3">
    <source>
        <dbReference type="ARBA" id="ARBA00022692"/>
    </source>
</evidence>
<dbReference type="PANTHER" id="PTHR30482:SF10">
    <property type="entry name" value="HIGH-AFFINITY BRANCHED-CHAIN AMINO ACID TRANSPORT PROTEIN BRAE"/>
    <property type="match status" value="1"/>
</dbReference>
<keyword evidence="8" id="KW-1185">Reference proteome</keyword>
<keyword evidence="4 6" id="KW-1133">Transmembrane helix</keyword>
<dbReference type="CDD" id="cd06581">
    <property type="entry name" value="TM_PBP1_LivM_like"/>
    <property type="match status" value="1"/>
</dbReference>
<dbReference type="PANTHER" id="PTHR30482">
    <property type="entry name" value="HIGH-AFFINITY BRANCHED-CHAIN AMINO ACID TRANSPORT SYSTEM PERMEASE"/>
    <property type="match status" value="1"/>
</dbReference>
<dbReference type="EMBL" id="BSOW01000014">
    <property type="protein sequence ID" value="GLR87331.1"/>
    <property type="molecule type" value="Genomic_DNA"/>
</dbReference>
<dbReference type="Proteomes" id="UP001156905">
    <property type="component" value="Unassembled WGS sequence"/>
</dbReference>
<evidence type="ECO:0000256" key="2">
    <source>
        <dbReference type="ARBA" id="ARBA00022475"/>
    </source>
</evidence>
<keyword evidence="3 6" id="KW-0812">Transmembrane</keyword>
<keyword evidence="5 6" id="KW-0472">Membrane</keyword>
<evidence type="ECO:0000313" key="7">
    <source>
        <dbReference type="EMBL" id="GLR87331.1"/>
    </source>
</evidence>
<evidence type="ECO:0000256" key="4">
    <source>
        <dbReference type="ARBA" id="ARBA00022989"/>
    </source>
</evidence>
<feature type="transmembrane region" description="Helical" evidence="6">
    <location>
        <begin position="285"/>
        <end position="304"/>
    </location>
</feature>
<dbReference type="Pfam" id="PF02653">
    <property type="entry name" value="BPD_transp_2"/>
    <property type="match status" value="1"/>
</dbReference>
<evidence type="ECO:0000256" key="6">
    <source>
        <dbReference type="SAM" id="Phobius"/>
    </source>
</evidence>
<evidence type="ECO:0000256" key="5">
    <source>
        <dbReference type="ARBA" id="ARBA00023136"/>
    </source>
</evidence>
<feature type="transmembrane region" description="Helical" evidence="6">
    <location>
        <begin position="324"/>
        <end position="349"/>
    </location>
</feature>
<dbReference type="InterPro" id="IPR043428">
    <property type="entry name" value="LivM-like"/>
</dbReference>
<accession>A0ABQ6B1G0</accession>
<comment type="subcellular location">
    <subcellularLocation>
        <location evidence="1">Cell membrane</location>
        <topology evidence="1">Multi-pass membrane protein</topology>
    </subcellularLocation>
</comment>
<feature type="transmembrane region" description="Helical" evidence="6">
    <location>
        <begin position="80"/>
        <end position="100"/>
    </location>
</feature>
<gene>
    <name evidence="7" type="ORF">GCM10007857_40420</name>
</gene>